<dbReference type="SUPFAM" id="SSF54534">
    <property type="entry name" value="FKBP-like"/>
    <property type="match status" value="1"/>
</dbReference>
<keyword evidence="6" id="KW-0472">Membrane</keyword>
<reference evidence="9" key="1">
    <citation type="journal article" date="2006" name="Science">
        <title>Ancient noncoding elements conserved in the human genome.</title>
        <authorList>
            <person name="Venkatesh B."/>
            <person name="Kirkness E.F."/>
            <person name="Loh Y.H."/>
            <person name="Halpern A.L."/>
            <person name="Lee A.P."/>
            <person name="Johnson J."/>
            <person name="Dandona N."/>
            <person name="Viswanathan L.D."/>
            <person name="Tay A."/>
            <person name="Venter J.C."/>
            <person name="Strausberg R.L."/>
            <person name="Brenner S."/>
        </authorList>
    </citation>
    <scope>NUCLEOTIDE SEQUENCE [LARGE SCALE GENOMIC DNA]</scope>
</reference>
<reference evidence="9" key="3">
    <citation type="journal article" date="2014" name="Nature">
        <title>Elephant shark genome provides unique insights into gnathostome evolution.</title>
        <authorList>
            <consortium name="International Elephant Shark Genome Sequencing Consortium"/>
            <person name="Venkatesh B."/>
            <person name="Lee A.P."/>
            <person name="Ravi V."/>
            <person name="Maurya A.K."/>
            <person name="Lian M.M."/>
            <person name="Swann J.B."/>
            <person name="Ohta Y."/>
            <person name="Flajnik M.F."/>
            <person name="Sutoh Y."/>
            <person name="Kasahara M."/>
            <person name="Hoon S."/>
            <person name="Gangu V."/>
            <person name="Roy S.W."/>
            <person name="Irimia M."/>
            <person name="Korzh V."/>
            <person name="Kondrychyn I."/>
            <person name="Lim Z.W."/>
            <person name="Tay B.H."/>
            <person name="Tohari S."/>
            <person name="Kong K.W."/>
            <person name="Ho S."/>
            <person name="Lorente-Galdos B."/>
            <person name="Quilez J."/>
            <person name="Marques-Bonet T."/>
            <person name="Raney B.J."/>
            <person name="Ingham P.W."/>
            <person name="Tay A."/>
            <person name="Hillier L.W."/>
            <person name="Minx P."/>
            <person name="Boehm T."/>
            <person name="Wilson R.K."/>
            <person name="Brenner S."/>
            <person name="Warren W.C."/>
        </authorList>
    </citation>
    <scope>NUCLEOTIDE SEQUENCE [LARGE SCALE GENOMIC DNA]</scope>
</reference>
<sequence length="269" mass="29851">MGVSLCNNSCLGQGGSIETTETWGRFFLGGCVGVRKLCFSLFFSDFLGNRVWETKKCVPFCCPSVPQVHLRSPLLAMSGAERLLIALLLVSWDGSNSQQEGEREAKLHVEVLLKPGQCSEYSAMGDNLKIHYTGRLDDGTMFDNSLVRDPLDVQLGRKQVIPGLEQGLLDMCTGEKRRLMIPSHLAYGKRGLPPSIPGDAALVFEVELVSLLKQTYWKKKLNEVVPLASIVLIPGLLCLIAYYLYTKATATKVSKKKLKEEKRSKLKKK</sequence>
<evidence type="ECO:0000313" key="8">
    <source>
        <dbReference type="Ensembl" id="ENSCMIP00000026070.1"/>
    </source>
</evidence>
<dbReference type="InParanoid" id="A0A4W3IZM6"/>
<dbReference type="InterPro" id="IPR044609">
    <property type="entry name" value="FKBP2/11"/>
</dbReference>
<dbReference type="GeneTree" id="ENSGT00940000159521"/>
<name>A0A4W3IZM6_CALMI</name>
<protein>
    <recommendedName>
        <fullName evidence="2 5">peptidylprolyl isomerase</fullName>
        <ecNumber evidence="2 5">5.2.1.8</ecNumber>
    </recommendedName>
</protein>
<reference evidence="8" key="5">
    <citation type="submission" date="2025-09" db="UniProtKB">
        <authorList>
            <consortium name="Ensembl"/>
        </authorList>
    </citation>
    <scope>IDENTIFICATION</scope>
</reference>
<evidence type="ECO:0000256" key="3">
    <source>
        <dbReference type="ARBA" id="ARBA00023110"/>
    </source>
</evidence>
<dbReference type="InterPro" id="IPR046357">
    <property type="entry name" value="PPIase_dom_sf"/>
</dbReference>
<organism evidence="8 9">
    <name type="scientific">Callorhinchus milii</name>
    <name type="common">Ghost shark</name>
    <dbReference type="NCBI Taxonomy" id="7868"/>
    <lineage>
        <taxon>Eukaryota</taxon>
        <taxon>Metazoa</taxon>
        <taxon>Chordata</taxon>
        <taxon>Craniata</taxon>
        <taxon>Vertebrata</taxon>
        <taxon>Chondrichthyes</taxon>
        <taxon>Holocephali</taxon>
        <taxon>Chimaeriformes</taxon>
        <taxon>Callorhinchidae</taxon>
        <taxon>Callorhinchus</taxon>
    </lineage>
</organism>
<keyword evidence="4 5" id="KW-0413">Isomerase</keyword>
<comment type="catalytic activity">
    <reaction evidence="1 5">
        <text>[protein]-peptidylproline (omega=180) = [protein]-peptidylproline (omega=0)</text>
        <dbReference type="Rhea" id="RHEA:16237"/>
        <dbReference type="Rhea" id="RHEA-COMP:10747"/>
        <dbReference type="Rhea" id="RHEA-COMP:10748"/>
        <dbReference type="ChEBI" id="CHEBI:83833"/>
        <dbReference type="ChEBI" id="CHEBI:83834"/>
        <dbReference type="EC" id="5.2.1.8"/>
    </reaction>
</comment>
<dbReference type="InterPro" id="IPR001179">
    <property type="entry name" value="PPIase_FKBP_dom"/>
</dbReference>
<evidence type="ECO:0000256" key="5">
    <source>
        <dbReference type="PROSITE-ProRule" id="PRU00277"/>
    </source>
</evidence>
<dbReference type="PANTHER" id="PTHR45779:SF2">
    <property type="entry name" value="PEPTIDYL-PROLYL CIS-TRANS ISOMERASE FKBP11"/>
    <property type="match status" value="1"/>
</dbReference>
<evidence type="ECO:0000256" key="6">
    <source>
        <dbReference type="SAM" id="Phobius"/>
    </source>
</evidence>
<evidence type="ECO:0000259" key="7">
    <source>
        <dbReference type="PROSITE" id="PS50059"/>
    </source>
</evidence>
<dbReference type="Gene3D" id="3.10.50.40">
    <property type="match status" value="1"/>
</dbReference>
<evidence type="ECO:0000256" key="1">
    <source>
        <dbReference type="ARBA" id="ARBA00000971"/>
    </source>
</evidence>
<keyword evidence="9" id="KW-1185">Reference proteome</keyword>
<feature type="domain" description="PPIase FKBP-type" evidence="7">
    <location>
        <begin position="125"/>
        <end position="212"/>
    </location>
</feature>
<proteinExistence type="predicted"/>
<dbReference type="PANTHER" id="PTHR45779">
    <property type="entry name" value="PEPTIDYLPROLYL ISOMERASE"/>
    <property type="match status" value="1"/>
</dbReference>
<dbReference type="PROSITE" id="PS50059">
    <property type="entry name" value="FKBP_PPIASE"/>
    <property type="match status" value="1"/>
</dbReference>
<evidence type="ECO:0000313" key="9">
    <source>
        <dbReference type="Proteomes" id="UP000314986"/>
    </source>
</evidence>
<gene>
    <name evidence="8" type="primary">fkbp11</name>
</gene>
<dbReference type="EC" id="5.2.1.8" evidence="2 5"/>
<feature type="transmembrane region" description="Helical" evidence="6">
    <location>
        <begin position="224"/>
        <end position="245"/>
    </location>
</feature>
<reference evidence="8" key="4">
    <citation type="submission" date="2025-08" db="UniProtKB">
        <authorList>
            <consortium name="Ensembl"/>
        </authorList>
    </citation>
    <scope>IDENTIFICATION</scope>
</reference>
<evidence type="ECO:0000256" key="2">
    <source>
        <dbReference type="ARBA" id="ARBA00013194"/>
    </source>
</evidence>
<dbReference type="FunFam" id="3.10.50.40:FF:000006">
    <property type="entry name" value="Peptidyl-prolyl cis-trans isomerase"/>
    <property type="match status" value="1"/>
</dbReference>
<dbReference type="AlphaFoldDB" id="A0A4W3IZM6"/>
<reference evidence="9" key="2">
    <citation type="journal article" date="2007" name="PLoS Biol.">
        <title>Survey sequencing and comparative analysis of the elephant shark (Callorhinchus milii) genome.</title>
        <authorList>
            <person name="Venkatesh B."/>
            <person name="Kirkness E.F."/>
            <person name="Loh Y.H."/>
            <person name="Halpern A.L."/>
            <person name="Lee A.P."/>
            <person name="Johnson J."/>
            <person name="Dandona N."/>
            <person name="Viswanathan L.D."/>
            <person name="Tay A."/>
            <person name="Venter J.C."/>
            <person name="Strausberg R.L."/>
            <person name="Brenner S."/>
        </authorList>
    </citation>
    <scope>NUCLEOTIDE SEQUENCE [LARGE SCALE GENOMIC DNA]</scope>
</reference>
<keyword evidence="6" id="KW-0812">Transmembrane</keyword>
<dbReference type="STRING" id="7868.ENSCMIP00000026070"/>
<keyword evidence="3 5" id="KW-0697">Rotamase</keyword>
<dbReference type="Ensembl" id="ENSCMIT00000026498.1">
    <property type="protein sequence ID" value="ENSCMIP00000026070.1"/>
    <property type="gene ID" value="ENSCMIG00000011450.1"/>
</dbReference>
<dbReference type="Proteomes" id="UP000314986">
    <property type="component" value="Unassembled WGS sequence"/>
</dbReference>
<accession>A0A4W3IZM6</accession>
<dbReference type="Pfam" id="PF00254">
    <property type="entry name" value="FKBP_C"/>
    <property type="match status" value="1"/>
</dbReference>
<keyword evidence="6" id="KW-1133">Transmembrane helix</keyword>
<dbReference type="GO" id="GO:0005783">
    <property type="term" value="C:endoplasmic reticulum"/>
    <property type="evidence" value="ECO:0007669"/>
    <property type="project" value="TreeGrafter"/>
</dbReference>
<evidence type="ECO:0000256" key="4">
    <source>
        <dbReference type="ARBA" id="ARBA00023235"/>
    </source>
</evidence>
<dbReference type="GO" id="GO:0003755">
    <property type="term" value="F:peptidyl-prolyl cis-trans isomerase activity"/>
    <property type="evidence" value="ECO:0007669"/>
    <property type="project" value="UniProtKB-KW"/>
</dbReference>